<gene>
    <name evidence="3" type="ORF">ULVI_00185</name>
</gene>
<feature type="domain" description="DUF2059" evidence="2">
    <location>
        <begin position="84"/>
        <end position="114"/>
    </location>
</feature>
<evidence type="ECO:0000313" key="3">
    <source>
        <dbReference type="EMBL" id="OAB81793.1"/>
    </source>
</evidence>
<accession>A0A167KDZ3</accession>
<evidence type="ECO:0000313" key="4">
    <source>
        <dbReference type="Proteomes" id="UP000077013"/>
    </source>
</evidence>
<organism evidence="3 4">
    <name type="scientific">Cochleicola gelatinilyticus</name>
    <dbReference type="NCBI Taxonomy" id="1763537"/>
    <lineage>
        <taxon>Bacteria</taxon>
        <taxon>Pseudomonadati</taxon>
        <taxon>Bacteroidota</taxon>
        <taxon>Flavobacteriia</taxon>
        <taxon>Flavobacteriales</taxon>
        <taxon>Flavobacteriaceae</taxon>
        <taxon>Cochleicola</taxon>
    </lineage>
</organism>
<keyword evidence="4" id="KW-1185">Reference proteome</keyword>
<feature type="chain" id="PRO_5007889332" description="DUF2059 domain-containing protein" evidence="1">
    <location>
        <begin position="21"/>
        <end position="179"/>
    </location>
</feature>
<evidence type="ECO:0000259" key="2">
    <source>
        <dbReference type="Pfam" id="PF09832"/>
    </source>
</evidence>
<dbReference type="OrthoDB" id="1435601at2"/>
<keyword evidence="1" id="KW-0732">Signal</keyword>
<feature type="signal peptide" evidence="1">
    <location>
        <begin position="1"/>
        <end position="20"/>
    </location>
</feature>
<reference evidence="3 4" key="1">
    <citation type="submission" date="2016-02" db="EMBL/GenBank/DDBJ databases">
        <title>Ulvibacter sp. LPB0005, isolated from Thais luteostoma.</title>
        <authorList>
            <person name="Shin S.-K."/>
            <person name="Yi H."/>
        </authorList>
    </citation>
    <scope>NUCLEOTIDE SEQUENCE [LARGE SCALE GENOMIC DNA]</scope>
    <source>
        <strain evidence="3 4">LPB0005</strain>
    </source>
</reference>
<name>A0A167KDZ3_9FLAO</name>
<protein>
    <recommendedName>
        <fullName evidence="2">DUF2059 domain-containing protein</fullName>
    </recommendedName>
</protein>
<comment type="caution">
    <text evidence="3">The sequence shown here is derived from an EMBL/GenBank/DDBJ whole genome shotgun (WGS) entry which is preliminary data.</text>
</comment>
<dbReference type="Pfam" id="PF09832">
    <property type="entry name" value="DUF2059"/>
    <property type="match status" value="1"/>
</dbReference>
<proteinExistence type="predicted"/>
<dbReference type="STRING" id="1763537.ULVI_00185"/>
<dbReference type="AlphaFoldDB" id="A0A167KDZ3"/>
<dbReference type="Proteomes" id="UP000077013">
    <property type="component" value="Unassembled WGS sequence"/>
</dbReference>
<dbReference type="RefSeq" id="WP_068588101.1">
    <property type="nucleotide sequence ID" value="NZ_LRXL01000001.1"/>
</dbReference>
<evidence type="ECO:0000256" key="1">
    <source>
        <dbReference type="SAM" id="SignalP"/>
    </source>
</evidence>
<sequence>MKIRSFFLTLFCALSFTVSGQEDAFQQDIVKYLSINGTTSQYDNAYDQMLTMLQQQFADSKVPPTEWQTLKNNKAEAVGEVLTLLASAYRKHFSENDIAEMIAFYESDAAQKMLFDQASLSEAEQVFINSFYNSEVGKKIKQSRQALATDISQISEYWSRDLFTNTIDALAAKGFTPGH</sequence>
<dbReference type="EMBL" id="LRXL01000001">
    <property type="protein sequence ID" value="OAB81793.1"/>
    <property type="molecule type" value="Genomic_DNA"/>
</dbReference>
<dbReference type="InterPro" id="IPR018637">
    <property type="entry name" value="DUF2059"/>
</dbReference>